<dbReference type="SUPFAM" id="SSF54909">
    <property type="entry name" value="Dimeric alpha+beta barrel"/>
    <property type="match status" value="1"/>
</dbReference>
<evidence type="ECO:0000313" key="1">
    <source>
        <dbReference type="EMBL" id="GAI95910.1"/>
    </source>
</evidence>
<reference evidence="1" key="1">
    <citation type="journal article" date="2014" name="Front. Microbiol.">
        <title>High frequency of phylogenetically diverse reductive dehalogenase-homologous genes in deep subseafloor sedimentary metagenomes.</title>
        <authorList>
            <person name="Kawai M."/>
            <person name="Futagami T."/>
            <person name="Toyoda A."/>
            <person name="Takaki Y."/>
            <person name="Nishi S."/>
            <person name="Hori S."/>
            <person name="Arai W."/>
            <person name="Tsubouchi T."/>
            <person name="Morono Y."/>
            <person name="Uchiyama I."/>
            <person name="Ito T."/>
            <person name="Fujiyama A."/>
            <person name="Inagaki F."/>
            <person name="Takami H."/>
        </authorList>
    </citation>
    <scope>NUCLEOTIDE SEQUENCE</scope>
    <source>
        <strain evidence="1">Expedition CK06-06</strain>
    </source>
</reference>
<dbReference type="AlphaFoldDB" id="X1U7T6"/>
<dbReference type="InterPro" id="IPR011008">
    <property type="entry name" value="Dimeric_a/b-barrel"/>
</dbReference>
<evidence type="ECO:0008006" key="2">
    <source>
        <dbReference type="Google" id="ProtNLM"/>
    </source>
</evidence>
<proteinExistence type="predicted"/>
<organism evidence="1">
    <name type="scientific">marine sediment metagenome</name>
    <dbReference type="NCBI Taxonomy" id="412755"/>
    <lineage>
        <taxon>unclassified sequences</taxon>
        <taxon>metagenomes</taxon>
        <taxon>ecological metagenomes</taxon>
    </lineage>
</organism>
<accession>X1U7T6</accession>
<comment type="caution">
    <text evidence="1">The sequence shown here is derived from an EMBL/GenBank/DDBJ whole genome shotgun (WGS) entry which is preliminary data.</text>
</comment>
<name>X1U7T6_9ZZZZ</name>
<dbReference type="Gene3D" id="3.30.70.100">
    <property type="match status" value="1"/>
</dbReference>
<protein>
    <recommendedName>
        <fullName evidence="2">YCII-related domain-containing protein</fullName>
    </recommendedName>
</protein>
<dbReference type="EMBL" id="BARW01022128">
    <property type="protein sequence ID" value="GAI95910.1"/>
    <property type="molecule type" value="Genomic_DNA"/>
</dbReference>
<gene>
    <name evidence="1" type="ORF">S12H4_37026</name>
</gene>
<sequence length="112" mass="12638">MATIFAVYNLKENQRTEEYDNYLIKTKIPGIRGAPWCTDFKTWKIDKVLGPAVSEPEGELPTDPPYLYLAKIEVSDLDAMVSFLGTDAGKEFVKSWSVYIDPTAIFTMGHEV</sequence>